<evidence type="ECO:0000313" key="2">
    <source>
        <dbReference type="Proteomes" id="UP001595847"/>
    </source>
</evidence>
<proteinExistence type="predicted"/>
<dbReference type="EMBL" id="JBHSBH010000015">
    <property type="protein sequence ID" value="MFC3998882.1"/>
    <property type="molecule type" value="Genomic_DNA"/>
</dbReference>
<gene>
    <name evidence="1" type="ORF">ACFOVU_23375</name>
</gene>
<sequence>MPVLWGGPLDGAQRTDMELLAHTGADGKIRLPGKHGAAYEYNAGTDTYAYVPEQDG</sequence>
<evidence type="ECO:0000313" key="1">
    <source>
        <dbReference type="EMBL" id="MFC3998882.1"/>
    </source>
</evidence>
<keyword evidence="2" id="KW-1185">Reference proteome</keyword>
<comment type="caution">
    <text evidence="1">The sequence shown here is derived from an EMBL/GenBank/DDBJ whole genome shotgun (WGS) entry which is preliminary data.</text>
</comment>
<organism evidence="1 2">
    <name type="scientific">Nocardiopsis sediminis</name>
    <dbReference type="NCBI Taxonomy" id="1778267"/>
    <lineage>
        <taxon>Bacteria</taxon>
        <taxon>Bacillati</taxon>
        <taxon>Actinomycetota</taxon>
        <taxon>Actinomycetes</taxon>
        <taxon>Streptosporangiales</taxon>
        <taxon>Nocardiopsidaceae</taxon>
        <taxon>Nocardiopsis</taxon>
    </lineage>
</organism>
<protein>
    <submittedName>
        <fullName evidence="1">Uncharacterized protein</fullName>
    </submittedName>
</protein>
<dbReference type="RefSeq" id="WP_378537008.1">
    <property type="nucleotide sequence ID" value="NZ_JBHSBH010000015.1"/>
</dbReference>
<reference evidence="2" key="1">
    <citation type="journal article" date="2019" name="Int. J. Syst. Evol. Microbiol.">
        <title>The Global Catalogue of Microorganisms (GCM) 10K type strain sequencing project: providing services to taxonomists for standard genome sequencing and annotation.</title>
        <authorList>
            <consortium name="The Broad Institute Genomics Platform"/>
            <consortium name="The Broad Institute Genome Sequencing Center for Infectious Disease"/>
            <person name="Wu L."/>
            <person name="Ma J."/>
        </authorList>
    </citation>
    <scope>NUCLEOTIDE SEQUENCE [LARGE SCALE GENOMIC DNA]</scope>
    <source>
        <strain evidence="2">TBRC 1826</strain>
    </source>
</reference>
<dbReference type="Proteomes" id="UP001595847">
    <property type="component" value="Unassembled WGS sequence"/>
</dbReference>
<name>A0ABV8FSR8_9ACTN</name>
<accession>A0ABV8FSR8</accession>